<evidence type="ECO:0000313" key="11">
    <source>
        <dbReference type="EMBL" id="RZC84012.1"/>
    </source>
</evidence>
<dbReference type="GO" id="GO:0033075">
    <property type="term" value="P:isoquinoline alkaloid biosynthetic process"/>
    <property type="evidence" value="ECO:0007669"/>
    <property type="project" value="UniProtKB-ARBA"/>
</dbReference>
<dbReference type="SUPFAM" id="SSF48264">
    <property type="entry name" value="Cytochrome P450"/>
    <property type="match status" value="1"/>
</dbReference>
<dbReference type="Gramene" id="RZC84012">
    <property type="protein sequence ID" value="RZC84012"/>
    <property type="gene ID" value="C5167_046796"/>
</dbReference>
<evidence type="ECO:0000256" key="6">
    <source>
        <dbReference type="ARBA" id="ARBA00022989"/>
    </source>
</evidence>
<accession>A0A4Y7LH27</accession>
<evidence type="ECO:0000256" key="5">
    <source>
        <dbReference type="ARBA" id="ARBA00022723"/>
    </source>
</evidence>
<keyword evidence="5" id="KW-0479">Metal-binding</keyword>
<evidence type="ECO:0000256" key="7">
    <source>
        <dbReference type="ARBA" id="ARBA00023002"/>
    </source>
</evidence>
<keyword evidence="7" id="KW-0560">Oxidoreductase</keyword>
<dbReference type="AlphaFoldDB" id="A0A4Y7LH27"/>
<protein>
    <submittedName>
        <fullName evidence="11">Uncharacterized protein</fullName>
    </submittedName>
</protein>
<evidence type="ECO:0000256" key="3">
    <source>
        <dbReference type="ARBA" id="ARBA00022617"/>
    </source>
</evidence>
<evidence type="ECO:0000256" key="9">
    <source>
        <dbReference type="ARBA" id="ARBA00023033"/>
    </source>
</evidence>
<sequence>MQLPLPRLPQSSPVSTNKTDDIQMIVGKESLVSTEVIGLLTCPVNAQSMTKPNGQECMLHEKIIQNLCSYSGRATTKVDDFSSSQIIIDPLCFNLGVGNWPIGFRASLCLLFGDNKSLHNQGARIHWFTCPDFGYDKSQNPMRYSHVLPLNASISDNAWLRAASNVCMTTKEVIEECKFFCFAGQDTTSDCITWNIIVLSMHQDWQDKAREEVIRICGKNPPQFESLADLKTVSVPIHSGFITKTRLRTTVSNLYEHYEDQTSSSFHHPCKYSDLPLFCNFRAMQVLGNDGPDNHMDAANIFQPLHHVDG</sequence>
<dbReference type="STRING" id="3469.A0A4Y7LH27"/>
<dbReference type="EMBL" id="CM010725">
    <property type="protein sequence ID" value="RZC84012.1"/>
    <property type="molecule type" value="Genomic_DNA"/>
</dbReference>
<keyword evidence="3" id="KW-0349">Heme</keyword>
<comment type="similarity">
    <text evidence="2">Belongs to the cytochrome P450 family.</text>
</comment>
<keyword evidence="9" id="KW-0503">Monooxygenase</keyword>
<comment type="subcellular location">
    <subcellularLocation>
        <location evidence="1">Membrane</location>
    </subcellularLocation>
</comment>
<reference evidence="11 12" key="1">
    <citation type="journal article" date="2018" name="Science">
        <title>The opium poppy genome and morphinan production.</title>
        <authorList>
            <person name="Guo L."/>
            <person name="Winzer T."/>
            <person name="Yang X."/>
            <person name="Li Y."/>
            <person name="Ning Z."/>
            <person name="He Z."/>
            <person name="Teodor R."/>
            <person name="Lu Y."/>
            <person name="Bowser T.A."/>
            <person name="Graham I.A."/>
            <person name="Ye K."/>
        </authorList>
    </citation>
    <scope>NUCLEOTIDE SEQUENCE [LARGE SCALE GENOMIC DNA]</scope>
    <source>
        <strain evidence="12">cv. HN1</strain>
        <tissue evidence="11">Leaves</tissue>
    </source>
</reference>
<dbReference type="GO" id="GO:0016020">
    <property type="term" value="C:membrane"/>
    <property type="evidence" value="ECO:0007669"/>
    <property type="project" value="UniProtKB-SubCell"/>
</dbReference>
<gene>
    <name evidence="11" type="ORF">C5167_046796</name>
</gene>
<evidence type="ECO:0000256" key="8">
    <source>
        <dbReference type="ARBA" id="ARBA00023004"/>
    </source>
</evidence>
<evidence type="ECO:0000256" key="1">
    <source>
        <dbReference type="ARBA" id="ARBA00004370"/>
    </source>
</evidence>
<keyword evidence="10" id="KW-0472">Membrane</keyword>
<dbReference type="GO" id="GO:0004497">
    <property type="term" value="F:monooxygenase activity"/>
    <property type="evidence" value="ECO:0007669"/>
    <property type="project" value="UniProtKB-KW"/>
</dbReference>
<dbReference type="GO" id="GO:0016705">
    <property type="term" value="F:oxidoreductase activity, acting on paired donors, with incorporation or reduction of molecular oxygen"/>
    <property type="evidence" value="ECO:0007669"/>
    <property type="project" value="InterPro"/>
</dbReference>
<evidence type="ECO:0000313" key="12">
    <source>
        <dbReference type="Proteomes" id="UP000316621"/>
    </source>
</evidence>
<evidence type="ECO:0000256" key="2">
    <source>
        <dbReference type="ARBA" id="ARBA00010617"/>
    </source>
</evidence>
<dbReference type="Pfam" id="PF00067">
    <property type="entry name" value="p450"/>
    <property type="match status" value="1"/>
</dbReference>
<dbReference type="InterPro" id="IPR001128">
    <property type="entry name" value="Cyt_P450"/>
</dbReference>
<dbReference type="GO" id="GO:0020037">
    <property type="term" value="F:heme binding"/>
    <property type="evidence" value="ECO:0007669"/>
    <property type="project" value="InterPro"/>
</dbReference>
<dbReference type="Proteomes" id="UP000316621">
    <property type="component" value="Chromosome 11"/>
</dbReference>
<keyword evidence="6" id="KW-1133">Transmembrane helix</keyword>
<dbReference type="PANTHER" id="PTHR24282">
    <property type="entry name" value="CYTOCHROME P450 FAMILY MEMBER"/>
    <property type="match status" value="1"/>
</dbReference>
<organism evidence="11 12">
    <name type="scientific">Papaver somniferum</name>
    <name type="common">Opium poppy</name>
    <dbReference type="NCBI Taxonomy" id="3469"/>
    <lineage>
        <taxon>Eukaryota</taxon>
        <taxon>Viridiplantae</taxon>
        <taxon>Streptophyta</taxon>
        <taxon>Embryophyta</taxon>
        <taxon>Tracheophyta</taxon>
        <taxon>Spermatophyta</taxon>
        <taxon>Magnoliopsida</taxon>
        <taxon>Ranunculales</taxon>
        <taxon>Papaveraceae</taxon>
        <taxon>Papaveroideae</taxon>
        <taxon>Papaver</taxon>
    </lineage>
</organism>
<keyword evidence="12" id="KW-1185">Reference proteome</keyword>
<dbReference type="InterPro" id="IPR050665">
    <property type="entry name" value="Cytochrome_P450_Monooxygen"/>
</dbReference>
<dbReference type="InterPro" id="IPR036396">
    <property type="entry name" value="Cyt_P450_sf"/>
</dbReference>
<dbReference type="PANTHER" id="PTHR24282:SF148">
    <property type="entry name" value="CYTOCHROME P450 72A15-LIKE"/>
    <property type="match status" value="1"/>
</dbReference>
<evidence type="ECO:0000256" key="4">
    <source>
        <dbReference type="ARBA" id="ARBA00022692"/>
    </source>
</evidence>
<evidence type="ECO:0000256" key="10">
    <source>
        <dbReference type="ARBA" id="ARBA00023136"/>
    </source>
</evidence>
<keyword evidence="4" id="KW-0812">Transmembrane</keyword>
<keyword evidence="8" id="KW-0408">Iron</keyword>
<proteinExistence type="inferred from homology"/>
<name>A0A4Y7LH27_PAPSO</name>
<dbReference type="GO" id="GO:0005506">
    <property type="term" value="F:iron ion binding"/>
    <property type="evidence" value="ECO:0007669"/>
    <property type="project" value="InterPro"/>
</dbReference>
<dbReference type="Gene3D" id="1.10.630.10">
    <property type="entry name" value="Cytochrome P450"/>
    <property type="match status" value="1"/>
</dbReference>